<dbReference type="NCBIfam" id="TIGR00533">
    <property type="entry name" value="HMG_CoA_R_NADP"/>
    <property type="match status" value="1"/>
</dbReference>
<comment type="subcellular location">
    <subcellularLocation>
        <location evidence="1 9">Endoplasmic reticulum membrane</location>
        <topology evidence="1 9">Multi-pass membrane protein</topology>
    </subcellularLocation>
</comment>
<dbReference type="SUPFAM" id="SSF55035">
    <property type="entry name" value="NAD-binding domain of HMG-CoA reductase"/>
    <property type="match status" value="1"/>
</dbReference>
<feature type="region of interest" description="Disordered" evidence="10">
    <location>
        <begin position="780"/>
        <end position="818"/>
    </location>
</feature>
<keyword evidence="8 9" id="KW-0472">Membrane</keyword>
<keyword evidence="7 9" id="KW-0560">Oxidoreductase</keyword>
<proteinExistence type="inferred from homology"/>
<evidence type="ECO:0000256" key="8">
    <source>
        <dbReference type="ARBA" id="ARBA00023136"/>
    </source>
</evidence>
<organism evidence="12 13">
    <name type="scientific">Malassezia yamatoensis</name>
    <dbReference type="NCBI Taxonomy" id="253288"/>
    <lineage>
        <taxon>Eukaryota</taxon>
        <taxon>Fungi</taxon>
        <taxon>Dikarya</taxon>
        <taxon>Basidiomycota</taxon>
        <taxon>Ustilaginomycotina</taxon>
        <taxon>Malasseziomycetes</taxon>
        <taxon>Malasseziales</taxon>
        <taxon>Malasseziaceae</taxon>
        <taxon>Malassezia</taxon>
    </lineage>
</organism>
<dbReference type="InterPro" id="IPR009023">
    <property type="entry name" value="HMG_CoA_Rdtase_NAD(P)-bd_sf"/>
</dbReference>
<dbReference type="Gene3D" id="3.90.770.10">
    <property type="entry name" value="3-hydroxy-3-methylglutaryl-coenzyme A Reductase, Chain A, domain 2"/>
    <property type="match status" value="1"/>
</dbReference>
<feature type="transmembrane region" description="Helical" evidence="9">
    <location>
        <begin position="440"/>
        <end position="459"/>
    </location>
</feature>
<keyword evidence="13" id="KW-1185">Reference proteome</keyword>
<dbReference type="GO" id="GO:0015936">
    <property type="term" value="P:coenzyme A metabolic process"/>
    <property type="evidence" value="ECO:0007669"/>
    <property type="project" value="InterPro"/>
</dbReference>
<evidence type="ECO:0000256" key="4">
    <source>
        <dbReference type="ARBA" id="ARBA00022824"/>
    </source>
</evidence>
<evidence type="ECO:0000256" key="3">
    <source>
        <dbReference type="ARBA" id="ARBA00022692"/>
    </source>
</evidence>
<dbReference type="InterPro" id="IPR009029">
    <property type="entry name" value="HMG_CoA_Rdtase_sub-bd_dom_sf"/>
</dbReference>
<dbReference type="FunFam" id="1.10.3270.10:FF:000001">
    <property type="entry name" value="3-hydroxy-3-methylglutaryl coenzyme A reductase"/>
    <property type="match status" value="1"/>
</dbReference>
<dbReference type="GO" id="GO:0004420">
    <property type="term" value="F:hydroxymethylglutaryl-CoA reductase (NADPH) activity"/>
    <property type="evidence" value="ECO:0007669"/>
    <property type="project" value="UniProtKB-EC"/>
</dbReference>
<dbReference type="Proteomes" id="UP001219567">
    <property type="component" value="Chromosome 2"/>
</dbReference>
<dbReference type="Gene3D" id="1.10.3270.10">
    <property type="entry name" value="HMGR, N-terminal domain"/>
    <property type="match status" value="1"/>
</dbReference>
<evidence type="ECO:0000259" key="11">
    <source>
        <dbReference type="PROSITE" id="PS50156"/>
    </source>
</evidence>
<dbReference type="PROSITE" id="PS01192">
    <property type="entry name" value="HMG_COA_REDUCTASE_3"/>
    <property type="match status" value="1"/>
</dbReference>
<dbReference type="PROSITE" id="PS50156">
    <property type="entry name" value="SSD"/>
    <property type="match status" value="1"/>
</dbReference>
<dbReference type="PANTHER" id="PTHR10572">
    <property type="entry name" value="3-HYDROXY-3-METHYLGLUTARYL-COENZYME A REDUCTASE"/>
    <property type="match status" value="1"/>
</dbReference>
<dbReference type="InterPro" id="IPR023074">
    <property type="entry name" value="HMG_CoA_Rdtase_cat_sf"/>
</dbReference>
<sequence>MGNRGVSGASHSLTWPAHLVASIAIHAAKHPIEVIVLTFVFATFAYFYVVHAVTHSLLFSNLSDVVTLSAFQGRNASSELLLSAAHRPVFVRRAASHDWIPLADLENDHGLASMQEFFDQAQTKYLEWVVLTDGPTGSTDIRAFRRKEVLSPLAHSLYDSLDCALPLIHLQDVVNDTEAEVFGCISDRLDTQTQLTSRLSLSSSPVRTALHSIVRQVKPESSAQVSELERWRSGALWVQALMPSTARSEPSYFSFEWLMSFARRALRRVWMCIQGAHPMDFTVVLAAYILMHGSFVHLYLSVRKFPSGFWLGTCVLLSGMFAFLFALVTANASNVPIDPILISEALPFLVITVGFEKPYVLIRAFFQAQGPNSPTDLSSEEKDAQQDNFSGIATPEQRFVHALTQRVQREQALGTLSAAPPMKEVASQAIQSTIPGLLRAYAIEIGILCVGAMSGVSGLREFCQLAALILVYDATLLFTFFVAVLSIVLEVRRLRDDANKPNPVAFPLDTNPLTEAPAEPKHTMPNRPKPHSSLEVGGFPWYRRLLRPIRHPLARLKLILLLTIVSLHALKLVSTLTLQSTLERHHTSRSPSLYDQAIASSSVYNVNLTNDALKQTLQDYGARQPMDADLVVIVESPTVLVLVDQANDTLLTPSSALVNAAVDASSSSSPTSYANGQQTRSGSTGFWPWDSLQRPKPNSVGHRDESAFNSFLNAWKEGLRDPIVTRCLSLALVISLFLNTFLLKGIATRNPAVIEGNAVRITAQAAARLMGAHLVQNWNESPSVNGRSPNNKHAPPPAISLDQLEPAESPPPASDPPRDLDTVLCIYKEKGGAASLNDEEVIMLAQRGHIAAYALEKSLQDYERAVVIRRALLSRASQTQSLESSLLPYKNYHYDAVFGACCENVIGYMPIPVGIAGPLKVDGEMMPIPMATTEGTLVASTSRGCKALNAGGGVITVLTQDAMTRGPAIDFPSIKNAAKAKRWLDSSAGAKEVKQAFDSTSRFARLASLHSVLAGRTLYVRFATSTGDAMGMNMISKGVEASLKMMREKHFPEMELLSLSGNYCTDKKPAAINWIEGRGKSVVAEATIPGDVVRSVLKCTVADLVRLNLKKNLIGSAMAASVGGFNAHASNILTAMFLAMGQDPAQNVESSNCMTIMEAVNDQRDLLVSVSMPSIEVGTVGGGTVLPPQRAMLDVLGVRGANQQTPGANAQRLARIIAAAVMAGELSLMSALAAGHLIQAHMKHNRSAPPTPGTQTPSISSDAPQFLPTMTPLMATPIPDARSASPNQTR</sequence>
<feature type="domain" description="SSD" evidence="11">
    <location>
        <begin position="280"/>
        <end position="487"/>
    </location>
</feature>
<dbReference type="InterPro" id="IPR023282">
    <property type="entry name" value="HMG_CoA_Rdtase_N"/>
</dbReference>
<gene>
    <name evidence="12" type="primary">HMG1</name>
    <name evidence="12" type="ORF">MYAM1_002206</name>
</gene>
<dbReference type="PROSITE" id="PS00066">
    <property type="entry name" value="HMG_COA_REDUCTASE_1"/>
    <property type="match status" value="1"/>
</dbReference>
<dbReference type="InterPro" id="IPR004554">
    <property type="entry name" value="HMG_CoA_Rdtase_eu_arc"/>
</dbReference>
<evidence type="ECO:0000256" key="10">
    <source>
        <dbReference type="SAM" id="MobiDB-lite"/>
    </source>
</evidence>
<feature type="compositionally biased region" description="Polar residues" evidence="10">
    <location>
        <begin position="780"/>
        <end position="791"/>
    </location>
</feature>
<dbReference type="FunFam" id="3.30.70.420:FF:000001">
    <property type="entry name" value="3-hydroxy-3-methylglutaryl coenzyme A reductase"/>
    <property type="match status" value="1"/>
</dbReference>
<feature type="region of interest" description="Disordered" evidence="10">
    <location>
        <begin position="1244"/>
        <end position="1290"/>
    </location>
</feature>
<comment type="similarity">
    <text evidence="2 9">Belongs to the HMG-CoA reductase family.</text>
</comment>
<dbReference type="CDD" id="cd00643">
    <property type="entry name" value="HMG-CoA_reductase_classI"/>
    <property type="match status" value="1"/>
</dbReference>
<evidence type="ECO:0000256" key="2">
    <source>
        <dbReference type="ARBA" id="ARBA00007661"/>
    </source>
</evidence>
<dbReference type="Pfam" id="PF12349">
    <property type="entry name" value="Sterol-sensing"/>
    <property type="match status" value="1"/>
</dbReference>
<evidence type="ECO:0000313" key="13">
    <source>
        <dbReference type="Proteomes" id="UP001219567"/>
    </source>
</evidence>
<keyword evidence="3 9" id="KW-0812">Transmembrane</keyword>
<dbReference type="GO" id="GO:0006696">
    <property type="term" value="P:ergosterol biosynthetic process"/>
    <property type="evidence" value="ECO:0007669"/>
    <property type="project" value="TreeGrafter"/>
</dbReference>
<feature type="region of interest" description="Disordered" evidence="10">
    <location>
        <begin position="505"/>
        <end position="531"/>
    </location>
</feature>
<evidence type="ECO:0000256" key="6">
    <source>
        <dbReference type="ARBA" id="ARBA00022989"/>
    </source>
</evidence>
<name>A0AAJ6CGK9_9BASI</name>
<feature type="transmembrane region" description="Helical" evidence="9">
    <location>
        <begin position="465"/>
        <end position="489"/>
    </location>
</feature>
<dbReference type="Gene3D" id="3.30.70.420">
    <property type="entry name" value="Hydroxymethylglutaryl-CoA reductase, class I/II, NAD/NADP-binding domain"/>
    <property type="match status" value="1"/>
</dbReference>
<feature type="compositionally biased region" description="Polar residues" evidence="10">
    <location>
        <begin position="1253"/>
        <end position="1263"/>
    </location>
</feature>
<keyword evidence="6 9" id="KW-1133">Transmembrane helix</keyword>
<evidence type="ECO:0000256" key="5">
    <source>
        <dbReference type="ARBA" id="ARBA00022857"/>
    </source>
</evidence>
<dbReference type="EMBL" id="CP119944">
    <property type="protein sequence ID" value="WFC99462.1"/>
    <property type="molecule type" value="Genomic_DNA"/>
</dbReference>
<dbReference type="GO" id="GO:0008299">
    <property type="term" value="P:isoprenoid biosynthetic process"/>
    <property type="evidence" value="ECO:0007669"/>
    <property type="project" value="InterPro"/>
</dbReference>
<feature type="transmembrane region" description="Helical" evidence="9">
    <location>
        <begin position="553"/>
        <end position="570"/>
    </location>
</feature>
<evidence type="ECO:0000313" key="12">
    <source>
        <dbReference type="EMBL" id="WFC99462.1"/>
    </source>
</evidence>
<protein>
    <recommendedName>
        <fullName evidence="9">3-hydroxy-3-methylglutaryl coenzyme A reductase</fullName>
        <shortName evidence="9">HMG-CoA reductase</shortName>
        <ecNumber evidence="9">1.1.1.34</ecNumber>
    </recommendedName>
</protein>
<comment type="pathway">
    <text evidence="9">Metabolic intermediate biosynthesis; (R)-mevalonate biosynthesis; (R)-mevalonate from acetyl-CoA: step 3/3.</text>
</comment>
<dbReference type="InterPro" id="IPR002202">
    <property type="entry name" value="HMG_CoA_Rdtase"/>
</dbReference>
<dbReference type="InterPro" id="IPR000731">
    <property type="entry name" value="SSD"/>
</dbReference>
<dbReference type="Pfam" id="PF00368">
    <property type="entry name" value="HMG-CoA_red"/>
    <property type="match status" value="1"/>
</dbReference>
<feature type="region of interest" description="Disordered" evidence="10">
    <location>
        <begin position="665"/>
        <end position="688"/>
    </location>
</feature>
<dbReference type="InterPro" id="IPR053958">
    <property type="entry name" value="HMGCR/SNAP/NPC1-like_SSD"/>
</dbReference>
<dbReference type="EC" id="1.1.1.34" evidence="9"/>
<dbReference type="PROSITE" id="PS00318">
    <property type="entry name" value="HMG_COA_REDUCTASE_2"/>
    <property type="match status" value="1"/>
</dbReference>
<feature type="transmembrane region" description="Helical" evidence="9">
    <location>
        <begin position="34"/>
        <end position="53"/>
    </location>
</feature>
<evidence type="ECO:0000256" key="1">
    <source>
        <dbReference type="ARBA" id="ARBA00004477"/>
    </source>
</evidence>
<feature type="compositionally biased region" description="Polar residues" evidence="10">
    <location>
        <begin position="675"/>
        <end position="684"/>
    </location>
</feature>
<keyword evidence="4 9" id="KW-0256">Endoplasmic reticulum</keyword>
<feature type="compositionally biased region" description="Low complexity" evidence="10">
    <location>
        <begin position="665"/>
        <end position="674"/>
    </location>
</feature>
<dbReference type="GO" id="GO:0005778">
    <property type="term" value="C:peroxisomal membrane"/>
    <property type="evidence" value="ECO:0007669"/>
    <property type="project" value="TreeGrafter"/>
</dbReference>
<dbReference type="PANTHER" id="PTHR10572:SF24">
    <property type="entry name" value="3-HYDROXY-3-METHYLGLUTARYL-COENZYME A REDUCTASE"/>
    <property type="match status" value="1"/>
</dbReference>
<feature type="transmembrane region" description="Helical" evidence="9">
    <location>
        <begin position="309"/>
        <end position="328"/>
    </location>
</feature>
<dbReference type="InterPro" id="IPR023076">
    <property type="entry name" value="HMG_CoA_Rdtase_CS"/>
</dbReference>
<dbReference type="SUPFAM" id="SSF56542">
    <property type="entry name" value="Substrate-binding domain of HMG-CoA reductase"/>
    <property type="match status" value="1"/>
</dbReference>
<evidence type="ECO:0000256" key="7">
    <source>
        <dbReference type="ARBA" id="ARBA00023002"/>
    </source>
</evidence>
<reference evidence="12 13" key="1">
    <citation type="submission" date="2023-03" db="EMBL/GenBank/DDBJ databases">
        <title>Mating type loci evolution in Malassezia.</title>
        <authorList>
            <person name="Coelho M.A."/>
        </authorList>
    </citation>
    <scope>NUCLEOTIDE SEQUENCE [LARGE SCALE GENOMIC DNA]</scope>
    <source>
        <strain evidence="12 13">CBS 9725</strain>
    </source>
</reference>
<accession>A0AAJ6CGK9</accession>
<dbReference type="GO" id="GO:0005789">
    <property type="term" value="C:endoplasmic reticulum membrane"/>
    <property type="evidence" value="ECO:0007669"/>
    <property type="project" value="UniProtKB-SubCell"/>
</dbReference>
<dbReference type="FunFam" id="3.90.770.10:FF:000001">
    <property type="entry name" value="3-hydroxy-3-methylglutaryl coenzyme A reductase"/>
    <property type="match status" value="1"/>
</dbReference>
<dbReference type="PROSITE" id="PS50065">
    <property type="entry name" value="HMG_COA_REDUCTASE_4"/>
    <property type="match status" value="1"/>
</dbReference>
<keyword evidence="5 9" id="KW-0521">NADP</keyword>
<evidence type="ECO:0000256" key="9">
    <source>
        <dbReference type="RuleBase" id="RU361219"/>
    </source>
</evidence>
<dbReference type="PRINTS" id="PR00071">
    <property type="entry name" value="HMGCOARDTASE"/>
</dbReference>
<comment type="catalytic activity">
    <reaction evidence="9">
        <text>(R)-mevalonate + 2 NADP(+) + CoA = (3S)-3-hydroxy-3-methylglutaryl-CoA + 2 NADPH + 2 H(+)</text>
        <dbReference type="Rhea" id="RHEA:15989"/>
        <dbReference type="ChEBI" id="CHEBI:15378"/>
        <dbReference type="ChEBI" id="CHEBI:36464"/>
        <dbReference type="ChEBI" id="CHEBI:43074"/>
        <dbReference type="ChEBI" id="CHEBI:57287"/>
        <dbReference type="ChEBI" id="CHEBI:57783"/>
        <dbReference type="ChEBI" id="CHEBI:58349"/>
        <dbReference type="EC" id="1.1.1.34"/>
    </reaction>
</comment>